<dbReference type="EMBL" id="QJSQ01000012">
    <property type="protein sequence ID" value="PYE21861.1"/>
    <property type="molecule type" value="Genomic_DNA"/>
</dbReference>
<feature type="transmembrane region" description="Helical" evidence="8">
    <location>
        <begin position="186"/>
        <end position="219"/>
    </location>
</feature>
<keyword evidence="7 8" id="KW-0472">Membrane</keyword>
<dbReference type="Pfam" id="PF00528">
    <property type="entry name" value="BPD_transp_1"/>
    <property type="match status" value="1"/>
</dbReference>
<sequence>MHDLTFPLRWRLALIAPALAVFLAFWLLPMIALVQVSADGHFIETYRALLTNGRYMRSLGATIALSAAVTAATLVISTICGLLLARRTFAGRRALVALLTFPLAFPGVVVGFMVIMLAGRQGLIGALSLRLTGERWVFAYSMAGLFAGYLYFSIPRVIVTVMACASQLDGSLEEAARSLGASSWRVLCDVILPALAPGLVAAGAICFATAMGAFGTAFTLATDIDVLPMTIYTEFTLNANMVTAAGLSIVLGFVTWAVLTLARSVTGTAVAATA</sequence>
<keyword evidence="5 8" id="KW-0812">Transmembrane</keyword>
<evidence type="ECO:0000256" key="5">
    <source>
        <dbReference type="ARBA" id="ARBA00022692"/>
    </source>
</evidence>
<dbReference type="PANTHER" id="PTHR43357:SF4">
    <property type="entry name" value="INNER MEMBRANE ABC TRANSPORTER PERMEASE PROTEIN YDCV"/>
    <property type="match status" value="1"/>
</dbReference>
<keyword evidence="2 8" id="KW-0813">Transport</keyword>
<keyword evidence="3" id="KW-1003">Cell membrane</keyword>
<dbReference type="InterPro" id="IPR000515">
    <property type="entry name" value="MetI-like"/>
</dbReference>
<dbReference type="AlphaFoldDB" id="A0A2V4TDJ9"/>
<evidence type="ECO:0000259" key="9">
    <source>
        <dbReference type="PROSITE" id="PS50928"/>
    </source>
</evidence>
<dbReference type="Proteomes" id="UP000247772">
    <property type="component" value="Unassembled WGS sequence"/>
</dbReference>
<protein>
    <submittedName>
        <fullName evidence="10">Putative spermidine/putrescine transport system permease protein</fullName>
    </submittedName>
</protein>
<comment type="subcellular location">
    <subcellularLocation>
        <location evidence="1">Cell inner membrane</location>
        <topology evidence="1">Multi-pass membrane protein</topology>
    </subcellularLocation>
    <subcellularLocation>
        <location evidence="8">Cell membrane</location>
        <topology evidence="8">Multi-pass membrane protein</topology>
    </subcellularLocation>
</comment>
<comment type="caution">
    <text evidence="10">The sequence shown here is derived from an EMBL/GenBank/DDBJ whole genome shotgun (WGS) entry which is preliminary data.</text>
</comment>
<dbReference type="CDD" id="cd06261">
    <property type="entry name" value="TM_PBP2"/>
    <property type="match status" value="1"/>
</dbReference>
<proteinExistence type="inferred from homology"/>
<evidence type="ECO:0000256" key="7">
    <source>
        <dbReference type="ARBA" id="ARBA00023136"/>
    </source>
</evidence>
<dbReference type="GO" id="GO:0055085">
    <property type="term" value="P:transmembrane transport"/>
    <property type="evidence" value="ECO:0007669"/>
    <property type="project" value="InterPro"/>
</dbReference>
<evidence type="ECO:0000256" key="3">
    <source>
        <dbReference type="ARBA" id="ARBA00022475"/>
    </source>
</evidence>
<evidence type="ECO:0000313" key="10">
    <source>
        <dbReference type="EMBL" id="PYE21861.1"/>
    </source>
</evidence>
<reference evidence="10 11" key="1">
    <citation type="submission" date="2018-06" db="EMBL/GenBank/DDBJ databases">
        <title>Genomic Encyclopedia of Type Strains, Phase IV (KMG-V): Genome sequencing to study the core and pangenomes of soil and plant-associated prokaryotes.</title>
        <authorList>
            <person name="Whitman W."/>
        </authorList>
    </citation>
    <scope>NUCLEOTIDE SEQUENCE [LARGE SCALE GENOMIC DNA]</scope>
    <source>
        <strain evidence="10 11">SRCL-318</strain>
    </source>
</reference>
<evidence type="ECO:0000256" key="1">
    <source>
        <dbReference type="ARBA" id="ARBA00004429"/>
    </source>
</evidence>
<accession>A0A2V4TDJ9</accession>
<dbReference type="OrthoDB" id="7056428at2"/>
<evidence type="ECO:0000256" key="2">
    <source>
        <dbReference type="ARBA" id="ARBA00022448"/>
    </source>
</evidence>
<feature type="transmembrane region" description="Helical" evidence="8">
    <location>
        <begin position="58"/>
        <end position="84"/>
    </location>
</feature>
<dbReference type="GO" id="GO:0005886">
    <property type="term" value="C:plasma membrane"/>
    <property type="evidence" value="ECO:0007669"/>
    <property type="project" value="UniProtKB-SubCell"/>
</dbReference>
<comment type="similarity">
    <text evidence="8">Belongs to the binding-protein-dependent transport system permease family.</text>
</comment>
<name>A0A2V4TDJ9_9BURK</name>
<gene>
    <name evidence="10" type="ORF">C7410_11251</name>
</gene>
<feature type="domain" description="ABC transmembrane type-1" evidence="9">
    <location>
        <begin position="59"/>
        <end position="260"/>
    </location>
</feature>
<organism evidence="10 11">
    <name type="scientific">Paraburkholderia silvatlantica</name>
    <dbReference type="NCBI Taxonomy" id="321895"/>
    <lineage>
        <taxon>Bacteria</taxon>
        <taxon>Pseudomonadati</taxon>
        <taxon>Pseudomonadota</taxon>
        <taxon>Betaproteobacteria</taxon>
        <taxon>Burkholderiales</taxon>
        <taxon>Burkholderiaceae</taxon>
        <taxon>Paraburkholderia</taxon>
    </lineage>
</organism>
<dbReference type="InterPro" id="IPR035906">
    <property type="entry name" value="MetI-like_sf"/>
</dbReference>
<evidence type="ECO:0000313" key="11">
    <source>
        <dbReference type="Proteomes" id="UP000247772"/>
    </source>
</evidence>
<feature type="transmembrane region" description="Helical" evidence="8">
    <location>
        <begin position="239"/>
        <end position="259"/>
    </location>
</feature>
<feature type="transmembrane region" description="Helical" evidence="8">
    <location>
        <begin position="96"/>
        <end position="118"/>
    </location>
</feature>
<dbReference type="PANTHER" id="PTHR43357">
    <property type="entry name" value="INNER MEMBRANE ABC TRANSPORTER PERMEASE PROTEIN YDCV"/>
    <property type="match status" value="1"/>
</dbReference>
<dbReference type="Gene3D" id="1.10.3720.10">
    <property type="entry name" value="MetI-like"/>
    <property type="match status" value="1"/>
</dbReference>
<evidence type="ECO:0000256" key="4">
    <source>
        <dbReference type="ARBA" id="ARBA00022519"/>
    </source>
</evidence>
<feature type="transmembrane region" description="Helical" evidence="8">
    <location>
        <begin position="12"/>
        <end position="38"/>
    </location>
</feature>
<keyword evidence="4" id="KW-0997">Cell inner membrane</keyword>
<evidence type="ECO:0000256" key="6">
    <source>
        <dbReference type="ARBA" id="ARBA00022989"/>
    </source>
</evidence>
<feature type="transmembrane region" description="Helical" evidence="8">
    <location>
        <begin position="138"/>
        <end position="165"/>
    </location>
</feature>
<evidence type="ECO:0000256" key="8">
    <source>
        <dbReference type="RuleBase" id="RU363032"/>
    </source>
</evidence>
<dbReference type="PROSITE" id="PS50928">
    <property type="entry name" value="ABC_TM1"/>
    <property type="match status" value="1"/>
</dbReference>
<dbReference type="SUPFAM" id="SSF161098">
    <property type="entry name" value="MetI-like"/>
    <property type="match status" value="1"/>
</dbReference>
<dbReference type="RefSeq" id="WP_110855588.1">
    <property type="nucleotide sequence ID" value="NZ_QJSQ01000012.1"/>
</dbReference>
<keyword evidence="6 8" id="KW-1133">Transmembrane helix</keyword>